<accession>A0ABR4HLS5</accession>
<dbReference type="Proteomes" id="UP001610335">
    <property type="component" value="Unassembled WGS sequence"/>
</dbReference>
<evidence type="ECO:0000313" key="1">
    <source>
        <dbReference type="EMBL" id="KAL2816421.1"/>
    </source>
</evidence>
<name>A0ABR4HLS5_9EURO</name>
<protein>
    <submittedName>
        <fullName evidence="1">Uncharacterized protein</fullName>
    </submittedName>
</protein>
<gene>
    <name evidence="1" type="ORF">BDW59DRAFT_166357</name>
</gene>
<evidence type="ECO:0000313" key="2">
    <source>
        <dbReference type="Proteomes" id="UP001610335"/>
    </source>
</evidence>
<proteinExistence type="predicted"/>
<comment type="caution">
    <text evidence="1">The sequence shown here is derived from an EMBL/GenBank/DDBJ whole genome shotgun (WGS) entry which is preliminary data.</text>
</comment>
<reference evidence="1 2" key="1">
    <citation type="submission" date="2024-07" db="EMBL/GenBank/DDBJ databases">
        <title>Section-level genome sequencing and comparative genomics of Aspergillus sections Usti and Cavernicolus.</title>
        <authorList>
            <consortium name="Lawrence Berkeley National Laboratory"/>
            <person name="Nybo J.L."/>
            <person name="Vesth T.C."/>
            <person name="Theobald S."/>
            <person name="Frisvad J.C."/>
            <person name="Larsen T.O."/>
            <person name="Kjaerboelling I."/>
            <person name="Rothschild-Mancinelli K."/>
            <person name="Lyhne E.K."/>
            <person name="Kogle M.E."/>
            <person name="Barry K."/>
            <person name="Clum A."/>
            <person name="Na H."/>
            <person name="Ledsgaard L."/>
            <person name="Lin J."/>
            <person name="Lipzen A."/>
            <person name="Kuo A."/>
            <person name="Riley R."/>
            <person name="Mondo S."/>
            <person name="LaButti K."/>
            <person name="Haridas S."/>
            <person name="Pangalinan J."/>
            <person name="Salamov A.A."/>
            <person name="Simmons B.A."/>
            <person name="Magnuson J.K."/>
            <person name="Chen J."/>
            <person name="Drula E."/>
            <person name="Henrissat B."/>
            <person name="Wiebenga A."/>
            <person name="Lubbers R.J."/>
            <person name="Gomes A.C."/>
            <person name="Makela M.R."/>
            <person name="Stajich J."/>
            <person name="Grigoriev I.V."/>
            <person name="Mortensen U.H."/>
            <person name="De vries R.P."/>
            <person name="Baker S.E."/>
            <person name="Andersen M.R."/>
        </authorList>
    </citation>
    <scope>NUCLEOTIDE SEQUENCE [LARGE SCALE GENOMIC DNA]</scope>
    <source>
        <strain evidence="1 2">CBS 600.67</strain>
    </source>
</reference>
<keyword evidence="2" id="KW-1185">Reference proteome</keyword>
<sequence>MGLKIPSADEHVKCKTCNEEYLALDGACFICTEPEALEDYIDFIKTQIQQNIVSRRSNGQPTLDDLLDELDQRYYTFCQGHIAKWMLEIGEAVTAGQLTDEKAGEMMAGLREHLGVLGLALDLSTQSKEERKKSFMEVCFYGRGPKGHFEKPNPGARARTMGYVKDLFRRS</sequence>
<dbReference type="EMBL" id="JBFXLS010000101">
    <property type="protein sequence ID" value="KAL2816421.1"/>
    <property type="molecule type" value="Genomic_DNA"/>
</dbReference>
<organism evidence="1 2">
    <name type="scientific">Aspergillus cavernicola</name>
    <dbReference type="NCBI Taxonomy" id="176166"/>
    <lineage>
        <taxon>Eukaryota</taxon>
        <taxon>Fungi</taxon>
        <taxon>Dikarya</taxon>
        <taxon>Ascomycota</taxon>
        <taxon>Pezizomycotina</taxon>
        <taxon>Eurotiomycetes</taxon>
        <taxon>Eurotiomycetidae</taxon>
        <taxon>Eurotiales</taxon>
        <taxon>Aspergillaceae</taxon>
        <taxon>Aspergillus</taxon>
        <taxon>Aspergillus subgen. Nidulantes</taxon>
    </lineage>
</organism>